<dbReference type="InterPro" id="IPR022684">
    <property type="entry name" value="Calpain_cysteine_protease"/>
</dbReference>
<protein>
    <submittedName>
        <fullName evidence="6">Calpain catalytic domain-containing protein</fullName>
    </submittedName>
</protein>
<evidence type="ECO:0000313" key="5">
    <source>
        <dbReference type="Proteomes" id="UP000887540"/>
    </source>
</evidence>
<dbReference type="SMART" id="SM00230">
    <property type="entry name" value="CysPc"/>
    <property type="match status" value="1"/>
</dbReference>
<dbReference type="PANTHER" id="PTHR10183:SF433">
    <property type="entry name" value="CALPAIN-A-RELATED"/>
    <property type="match status" value="1"/>
</dbReference>
<dbReference type="AlphaFoldDB" id="A0A914D5R2"/>
<accession>A0A914D5R2</accession>
<organism evidence="5 6">
    <name type="scientific">Acrobeloides nanus</name>
    <dbReference type="NCBI Taxonomy" id="290746"/>
    <lineage>
        <taxon>Eukaryota</taxon>
        <taxon>Metazoa</taxon>
        <taxon>Ecdysozoa</taxon>
        <taxon>Nematoda</taxon>
        <taxon>Chromadorea</taxon>
        <taxon>Rhabditida</taxon>
        <taxon>Tylenchina</taxon>
        <taxon>Cephalobomorpha</taxon>
        <taxon>Cephaloboidea</taxon>
        <taxon>Cephalobidae</taxon>
        <taxon>Acrobeloides</taxon>
    </lineage>
</organism>
<comment type="similarity">
    <text evidence="1">Belongs to the peptidase C2 family.</text>
</comment>
<feature type="active site" evidence="2">
    <location>
        <position position="86"/>
    </location>
</feature>
<dbReference type="GO" id="GO:0005737">
    <property type="term" value="C:cytoplasm"/>
    <property type="evidence" value="ECO:0007669"/>
    <property type="project" value="TreeGrafter"/>
</dbReference>
<name>A0A914D5R2_9BILA</name>
<evidence type="ECO:0000259" key="4">
    <source>
        <dbReference type="PROSITE" id="PS50203"/>
    </source>
</evidence>
<proteinExistence type="inferred from homology"/>
<dbReference type="InterPro" id="IPR038765">
    <property type="entry name" value="Papain-like_cys_pep_sf"/>
</dbReference>
<dbReference type="SUPFAM" id="SSF54001">
    <property type="entry name" value="Cysteine proteinases"/>
    <property type="match status" value="1"/>
</dbReference>
<reference evidence="6" key="1">
    <citation type="submission" date="2022-11" db="UniProtKB">
        <authorList>
            <consortium name="WormBaseParasite"/>
        </authorList>
    </citation>
    <scope>IDENTIFICATION</scope>
</reference>
<dbReference type="InterPro" id="IPR001300">
    <property type="entry name" value="Peptidase_C2_calpain_cat"/>
</dbReference>
<evidence type="ECO:0000256" key="1">
    <source>
        <dbReference type="ARBA" id="ARBA00007623"/>
    </source>
</evidence>
<dbReference type="GO" id="GO:0006508">
    <property type="term" value="P:proteolysis"/>
    <property type="evidence" value="ECO:0007669"/>
    <property type="project" value="InterPro"/>
</dbReference>
<dbReference type="Pfam" id="PF00648">
    <property type="entry name" value="Peptidase_C2"/>
    <property type="match status" value="1"/>
</dbReference>
<dbReference type="GO" id="GO:0004198">
    <property type="term" value="F:calcium-dependent cysteine-type endopeptidase activity"/>
    <property type="evidence" value="ECO:0007669"/>
    <property type="project" value="InterPro"/>
</dbReference>
<dbReference type="PANTHER" id="PTHR10183">
    <property type="entry name" value="CALPAIN"/>
    <property type="match status" value="1"/>
</dbReference>
<dbReference type="CDD" id="cd00044">
    <property type="entry name" value="CysPc"/>
    <property type="match status" value="1"/>
</dbReference>
<comment type="caution">
    <text evidence="3">Lacks conserved residue(s) required for the propagation of feature annotation.</text>
</comment>
<evidence type="ECO:0000256" key="2">
    <source>
        <dbReference type="PIRSR" id="PIRSR622684-1"/>
    </source>
</evidence>
<dbReference type="WBParaSite" id="ACRNAN_scaffold18227.g8367.t1">
    <property type="protein sequence ID" value="ACRNAN_scaffold18227.g8367.t1"/>
    <property type="gene ID" value="ACRNAN_scaffold18227.g8367"/>
</dbReference>
<sequence length="241" mass="28125">MCNQRDNYLDSETQYLKPVLRHQAYTQASMPEGKLFEDPDFSPVKALPDISTDIKWLRPHQIVENPKLFSDGHSRFDVVQGVLTNCWLMAAMATLTTYDALFDRVVPPDQGFTKKEKYAGIFRFHFWQDGKWIEVIIDDRLPTQKGELVLTHSQEKREFWSALLEKAYAKLYGSYTVLNMGYTSEALRDMTGGLTETICWEPNENPPDNLIDIINTVENQPNVVFGYQRMRTKKTVFWWWP</sequence>
<evidence type="ECO:0000313" key="6">
    <source>
        <dbReference type="WBParaSite" id="ACRNAN_scaffold18227.g8367.t1"/>
    </source>
</evidence>
<feature type="domain" description="Calpain catalytic" evidence="4">
    <location>
        <begin position="35"/>
        <end position="217"/>
    </location>
</feature>
<dbReference type="PRINTS" id="PR00704">
    <property type="entry name" value="CALPAIN"/>
</dbReference>
<evidence type="ECO:0000256" key="3">
    <source>
        <dbReference type="PROSITE-ProRule" id="PRU00239"/>
    </source>
</evidence>
<dbReference type="Proteomes" id="UP000887540">
    <property type="component" value="Unplaced"/>
</dbReference>
<keyword evidence="5" id="KW-1185">Reference proteome</keyword>
<dbReference type="PROSITE" id="PS50203">
    <property type="entry name" value="CALPAIN_CAT"/>
    <property type="match status" value="1"/>
</dbReference>